<feature type="compositionally biased region" description="Basic residues" evidence="1">
    <location>
        <begin position="128"/>
        <end position="138"/>
    </location>
</feature>
<name>A0A6J4LHH4_9ACTN</name>
<dbReference type="EMBL" id="CADCUH010000054">
    <property type="protein sequence ID" value="CAA9330874.1"/>
    <property type="molecule type" value="Genomic_DNA"/>
</dbReference>
<protein>
    <submittedName>
        <fullName evidence="2">[Protein-PII] uridylyltransferase / [Protein-PII]-UMP uridylyl-removing enzyme</fullName>
        <ecNumber evidence="2">2.7.7.59</ecNumber>
    </submittedName>
</protein>
<feature type="compositionally biased region" description="Basic residues" evidence="1">
    <location>
        <begin position="220"/>
        <end position="229"/>
    </location>
</feature>
<feature type="compositionally biased region" description="Low complexity" evidence="1">
    <location>
        <begin position="164"/>
        <end position="175"/>
    </location>
</feature>
<dbReference type="EC" id="2.7.7.59" evidence="2"/>
<evidence type="ECO:0000313" key="2">
    <source>
        <dbReference type="EMBL" id="CAA9330874.1"/>
    </source>
</evidence>
<feature type="compositionally biased region" description="Low complexity" evidence="1">
    <location>
        <begin position="1"/>
        <end position="24"/>
    </location>
</feature>
<keyword evidence="2" id="KW-0808">Transferase</keyword>
<feature type="compositionally biased region" description="Basic residues" evidence="1">
    <location>
        <begin position="146"/>
        <end position="156"/>
    </location>
</feature>
<organism evidence="2">
    <name type="scientific">uncultured Nocardioidaceae bacterium</name>
    <dbReference type="NCBI Taxonomy" id="253824"/>
    <lineage>
        <taxon>Bacteria</taxon>
        <taxon>Bacillati</taxon>
        <taxon>Actinomycetota</taxon>
        <taxon>Actinomycetes</taxon>
        <taxon>Propionibacteriales</taxon>
        <taxon>Nocardioidaceae</taxon>
        <taxon>environmental samples</taxon>
    </lineage>
</organism>
<proteinExistence type="predicted"/>
<gene>
    <name evidence="2" type="ORF">AVDCRST_MAG36-889</name>
</gene>
<feature type="compositionally biased region" description="Low complexity" evidence="1">
    <location>
        <begin position="183"/>
        <end position="199"/>
    </location>
</feature>
<sequence>ARAPAGGRPRPGGADPVVPAVGRRGAPRPRRQVHRRRHGRGGGRRPRRPRAPRRSSCRRGQRGDASAPLGGPHRLAPRRPCRPPAAPRPRHRADRPGRRARARRRPGPQGVRRGASGRDGPHRDGGHLARRRAARRPRSLPAAAARRPRRPPRLRRAGVGPRGTGAVAAAGGRARPAGRRRGAAAGARPGPAGGPPLAAHLEPGRARAGRPAQRADRWAGRRPCRRPGS</sequence>
<dbReference type="GO" id="GO:0008773">
    <property type="term" value="F:[protein-PII] uridylyltransferase activity"/>
    <property type="evidence" value="ECO:0007669"/>
    <property type="project" value="UniProtKB-EC"/>
</dbReference>
<keyword evidence="2" id="KW-0548">Nucleotidyltransferase</keyword>
<accession>A0A6J4LHH4</accession>
<dbReference type="AlphaFoldDB" id="A0A6J4LHH4"/>
<feature type="compositionally biased region" description="Basic residues" evidence="1">
    <location>
        <begin position="25"/>
        <end position="60"/>
    </location>
</feature>
<reference evidence="2" key="1">
    <citation type="submission" date="2020-02" db="EMBL/GenBank/DDBJ databases">
        <authorList>
            <person name="Meier V. D."/>
        </authorList>
    </citation>
    <scope>NUCLEOTIDE SEQUENCE</scope>
    <source>
        <strain evidence="2">AVDCRST_MAG36</strain>
    </source>
</reference>
<feature type="non-terminal residue" evidence="2">
    <location>
        <position position="229"/>
    </location>
</feature>
<feature type="region of interest" description="Disordered" evidence="1">
    <location>
        <begin position="1"/>
        <end position="229"/>
    </location>
</feature>
<feature type="non-terminal residue" evidence="2">
    <location>
        <position position="1"/>
    </location>
</feature>
<feature type="compositionally biased region" description="Basic residues" evidence="1">
    <location>
        <begin position="88"/>
        <end position="106"/>
    </location>
</feature>
<evidence type="ECO:0000256" key="1">
    <source>
        <dbReference type="SAM" id="MobiDB-lite"/>
    </source>
</evidence>